<keyword evidence="5" id="KW-1185">Reference proteome</keyword>
<name>A0AAE0P1R5_SORBR</name>
<dbReference type="CDD" id="cd00067">
    <property type="entry name" value="GAL4"/>
    <property type="match status" value="1"/>
</dbReference>
<sequence>MVFCGKPSKGCSVCRKRKIRCDQKQPGCGQCQKRKEECPGYRNQIDLMFRDESDHVRNKAKEKARRRRLLTVKTPGSPSSSTGSTTPELRQYLPSSFVPSPKRPACSTPETAWSEDDESGPMSPDSGSWPVTPAVAMLYDLPPGCQQQGIAYFFSRYVSVEETTCHHNFSFVFDVWKPTSVAQDRHVDGVLASMTAVGLVGLAGVTRSQDIMEAAWKSYGTALRLTNHALETPTEAVKDTTMLSVLILGLFELIAEHPSRMRTVQAFQKHINGAVALAKLRGTAQFETKAGVKMFSMLCQRVMLSCLQSREPKPMPQPLIDLWHAMPQPAQLKGFGGLTLSALPLMHDFLQLRADILSGAMVDSEQILAHLFRIDEGFEQLSAHFSPDLPYKTFRLTRHHPAVLNGVCHVYPTLWDTTLWNSLRMLRMLLLETIICQIQKVSRELCLKPTSGPYADQFKSAKRKLKEMVEAICGSVPQLLGLVDPTDGSVDSPCSTTPISSVEVRETPSPPTSPSGRSSDSGGSGQSPIDPTRPHCANLTILHPVTPALTDPEEEANRFVLLVSATSPVVWPLYMVGMSSVCTAEVKSYVVGRLRTLYMETGVKQADAVANLLDEHDAVDVQEHEQEMGPNDQTLWWPGLGIRYNWVDTGEMEEMPLHLRLVQQEHELFHERLRQEQFYRGGTVMMDDGKGLIDPQLVNI</sequence>
<dbReference type="Pfam" id="PF11951">
    <property type="entry name" value="Fungal_trans_2"/>
    <property type="match status" value="1"/>
</dbReference>
<feature type="compositionally biased region" description="Low complexity" evidence="2">
    <location>
        <begin position="74"/>
        <end position="87"/>
    </location>
</feature>
<accession>A0AAE0P1R5</accession>
<dbReference type="PROSITE" id="PS00463">
    <property type="entry name" value="ZN2_CY6_FUNGAL_1"/>
    <property type="match status" value="1"/>
</dbReference>
<dbReference type="EMBL" id="JAUTDP010000012">
    <property type="protein sequence ID" value="KAK3391753.1"/>
    <property type="molecule type" value="Genomic_DNA"/>
</dbReference>
<protein>
    <recommendedName>
        <fullName evidence="3">Zn(2)-C6 fungal-type domain-containing protein</fullName>
    </recommendedName>
</protein>
<feature type="domain" description="Zn(2)-C6 fungal-type" evidence="3">
    <location>
        <begin position="10"/>
        <end position="38"/>
    </location>
</feature>
<dbReference type="InterPro" id="IPR001138">
    <property type="entry name" value="Zn2Cys6_DnaBD"/>
</dbReference>
<dbReference type="GO" id="GO:0008270">
    <property type="term" value="F:zinc ion binding"/>
    <property type="evidence" value="ECO:0007669"/>
    <property type="project" value="InterPro"/>
</dbReference>
<dbReference type="PANTHER" id="PTHR38791">
    <property type="entry name" value="ZN(II)2CYS6 TRANSCRIPTION FACTOR (EUROFUNG)-RELATED-RELATED"/>
    <property type="match status" value="1"/>
</dbReference>
<proteinExistence type="predicted"/>
<dbReference type="InterPro" id="IPR036864">
    <property type="entry name" value="Zn2-C6_fun-type_DNA-bd_sf"/>
</dbReference>
<organism evidence="4 5">
    <name type="scientific">Sordaria brevicollis</name>
    <dbReference type="NCBI Taxonomy" id="83679"/>
    <lineage>
        <taxon>Eukaryota</taxon>
        <taxon>Fungi</taxon>
        <taxon>Dikarya</taxon>
        <taxon>Ascomycota</taxon>
        <taxon>Pezizomycotina</taxon>
        <taxon>Sordariomycetes</taxon>
        <taxon>Sordariomycetidae</taxon>
        <taxon>Sordariales</taxon>
        <taxon>Sordariaceae</taxon>
        <taxon>Sordaria</taxon>
    </lineage>
</organism>
<dbReference type="GO" id="GO:0000981">
    <property type="term" value="F:DNA-binding transcription factor activity, RNA polymerase II-specific"/>
    <property type="evidence" value="ECO:0007669"/>
    <property type="project" value="InterPro"/>
</dbReference>
<keyword evidence="1" id="KW-0539">Nucleus</keyword>
<dbReference type="SMART" id="SM00066">
    <property type="entry name" value="GAL4"/>
    <property type="match status" value="1"/>
</dbReference>
<feature type="region of interest" description="Disordered" evidence="2">
    <location>
        <begin position="72"/>
        <end position="127"/>
    </location>
</feature>
<dbReference type="Proteomes" id="UP001281003">
    <property type="component" value="Unassembled WGS sequence"/>
</dbReference>
<reference evidence="4" key="1">
    <citation type="journal article" date="2023" name="Mol. Phylogenet. Evol.">
        <title>Genome-scale phylogeny and comparative genomics of the fungal order Sordariales.</title>
        <authorList>
            <person name="Hensen N."/>
            <person name="Bonometti L."/>
            <person name="Westerberg I."/>
            <person name="Brannstrom I.O."/>
            <person name="Guillou S."/>
            <person name="Cros-Aarteil S."/>
            <person name="Calhoun S."/>
            <person name="Haridas S."/>
            <person name="Kuo A."/>
            <person name="Mondo S."/>
            <person name="Pangilinan J."/>
            <person name="Riley R."/>
            <person name="LaButti K."/>
            <person name="Andreopoulos B."/>
            <person name="Lipzen A."/>
            <person name="Chen C."/>
            <person name="Yan M."/>
            <person name="Daum C."/>
            <person name="Ng V."/>
            <person name="Clum A."/>
            <person name="Steindorff A."/>
            <person name="Ohm R.A."/>
            <person name="Martin F."/>
            <person name="Silar P."/>
            <person name="Natvig D.O."/>
            <person name="Lalanne C."/>
            <person name="Gautier V."/>
            <person name="Ament-Velasquez S.L."/>
            <person name="Kruys A."/>
            <person name="Hutchinson M.I."/>
            <person name="Powell A.J."/>
            <person name="Barry K."/>
            <person name="Miller A.N."/>
            <person name="Grigoriev I.V."/>
            <person name="Debuchy R."/>
            <person name="Gladieux P."/>
            <person name="Hiltunen Thoren M."/>
            <person name="Johannesson H."/>
        </authorList>
    </citation>
    <scope>NUCLEOTIDE SEQUENCE</scope>
    <source>
        <strain evidence="4">FGSC 1904</strain>
    </source>
</reference>
<dbReference type="PROSITE" id="PS50048">
    <property type="entry name" value="ZN2_CY6_FUNGAL_2"/>
    <property type="match status" value="1"/>
</dbReference>
<dbReference type="SUPFAM" id="SSF57701">
    <property type="entry name" value="Zn2/Cys6 DNA-binding domain"/>
    <property type="match status" value="1"/>
</dbReference>
<reference evidence="4" key="2">
    <citation type="submission" date="2023-07" db="EMBL/GenBank/DDBJ databases">
        <authorList>
            <consortium name="Lawrence Berkeley National Laboratory"/>
            <person name="Haridas S."/>
            <person name="Hensen N."/>
            <person name="Bonometti L."/>
            <person name="Westerberg I."/>
            <person name="Brannstrom I.O."/>
            <person name="Guillou S."/>
            <person name="Cros-Aarteil S."/>
            <person name="Calhoun S."/>
            <person name="Kuo A."/>
            <person name="Mondo S."/>
            <person name="Pangilinan J."/>
            <person name="Riley R."/>
            <person name="LaButti K."/>
            <person name="Andreopoulos B."/>
            <person name="Lipzen A."/>
            <person name="Chen C."/>
            <person name="Yanf M."/>
            <person name="Daum C."/>
            <person name="Ng V."/>
            <person name="Clum A."/>
            <person name="Steindorff A."/>
            <person name="Ohm R."/>
            <person name="Martin F."/>
            <person name="Silar P."/>
            <person name="Natvig D."/>
            <person name="Lalanne C."/>
            <person name="Gautier V."/>
            <person name="Ament-velasquez S.L."/>
            <person name="Kruys A."/>
            <person name="Hutchinson M.I."/>
            <person name="Powell A.J."/>
            <person name="Barry K."/>
            <person name="Miller A.N."/>
            <person name="Grigoriev I.V."/>
            <person name="Debuchy R."/>
            <person name="Gladieux P."/>
            <person name="Thoren M.H."/>
            <person name="Johannesson H."/>
        </authorList>
    </citation>
    <scope>NUCLEOTIDE SEQUENCE</scope>
    <source>
        <strain evidence="4">FGSC 1904</strain>
    </source>
</reference>
<gene>
    <name evidence="4" type="ORF">B0T20DRAFT_64394</name>
</gene>
<dbReference type="PANTHER" id="PTHR38791:SF5">
    <property type="entry name" value="TRANSCRIPTION FACTOR DBAG-RELATED"/>
    <property type="match status" value="1"/>
</dbReference>
<dbReference type="Gene3D" id="4.10.240.10">
    <property type="entry name" value="Zn(2)-C6 fungal-type DNA-binding domain"/>
    <property type="match status" value="1"/>
</dbReference>
<feature type="region of interest" description="Disordered" evidence="2">
    <location>
        <begin position="487"/>
        <end position="535"/>
    </location>
</feature>
<dbReference type="Pfam" id="PF00172">
    <property type="entry name" value="Zn_clus"/>
    <property type="match status" value="1"/>
</dbReference>
<dbReference type="InterPro" id="IPR053175">
    <property type="entry name" value="DHMBA_Reg_Transcription_Factor"/>
</dbReference>
<dbReference type="InterPro" id="IPR021858">
    <property type="entry name" value="Fun_TF"/>
</dbReference>
<dbReference type="AlphaFoldDB" id="A0AAE0P1R5"/>
<evidence type="ECO:0000313" key="4">
    <source>
        <dbReference type="EMBL" id="KAK3391753.1"/>
    </source>
</evidence>
<evidence type="ECO:0000256" key="1">
    <source>
        <dbReference type="ARBA" id="ARBA00023242"/>
    </source>
</evidence>
<evidence type="ECO:0000256" key="2">
    <source>
        <dbReference type="SAM" id="MobiDB-lite"/>
    </source>
</evidence>
<comment type="caution">
    <text evidence="4">The sequence shown here is derived from an EMBL/GenBank/DDBJ whole genome shotgun (WGS) entry which is preliminary data.</text>
</comment>
<evidence type="ECO:0000313" key="5">
    <source>
        <dbReference type="Proteomes" id="UP001281003"/>
    </source>
</evidence>
<evidence type="ECO:0000259" key="3">
    <source>
        <dbReference type="PROSITE" id="PS50048"/>
    </source>
</evidence>